<dbReference type="Pfam" id="PF12801">
    <property type="entry name" value="Fer4_5"/>
    <property type="match status" value="2"/>
</dbReference>
<reference evidence="10" key="1">
    <citation type="submission" date="2015-07" db="EMBL/GenBank/DDBJ databases">
        <title>Near-Complete Genome Sequence of the Cellulolytic Bacterium Bacteroides (Pseudobacteroides) cellulosolvens ATCC 35603.</title>
        <authorList>
            <person name="Dassa B."/>
            <person name="Utturkar S.M."/>
            <person name="Klingeman D.M."/>
            <person name="Hurt R.A."/>
            <person name="Keller M."/>
            <person name="Xu J."/>
            <person name="Reddy Y.H.K."/>
            <person name="Borovok I."/>
            <person name="Grinberg I.R."/>
            <person name="Lamed R."/>
            <person name="Zhivin O."/>
            <person name="Bayer E.A."/>
            <person name="Brown S.D."/>
        </authorList>
    </citation>
    <scope>NUCLEOTIDE SEQUENCE [LARGE SCALE GENOMIC DNA]</scope>
    <source>
        <strain evidence="10">DSM 2933</strain>
    </source>
</reference>
<dbReference type="PROSITE" id="PS51379">
    <property type="entry name" value="4FE4S_FER_2"/>
    <property type="match status" value="2"/>
</dbReference>
<dbReference type="InterPro" id="IPR051684">
    <property type="entry name" value="Electron_Trans/Redox"/>
</dbReference>
<evidence type="ECO:0000313" key="10">
    <source>
        <dbReference type="Proteomes" id="UP000036923"/>
    </source>
</evidence>
<feature type="transmembrane region" description="Helical" evidence="7">
    <location>
        <begin position="21"/>
        <end position="38"/>
    </location>
</feature>
<keyword evidence="6" id="KW-0411">Iron-sulfur</keyword>
<evidence type="ECO:0000256" key="6">
    <source>
        <dbReference type="ARBA" id="ARBA00023014"/>
    </source>
</evidence>
<feature type="transmembrane region" description="Helical" evidence="7">
    <location>
        <begin position="344"/>
        <end position="369"/>
    </location>
</feature>
<dbReference type="GO" id="GO:0005886">
    <property type="term" value="C:plasma membrane"/>
    <property type="evidence" value="ECO:0007669"/>
    <property type="project" value="TreeGrafter"/>
</dbReference>
<keyword evidence="7" id="KW-1133">Transmembrane helix</keyword>
<dbReference type="SUPFAM" id="SSF54862">
    <property type="entry name" value="4Fe-4S ferredoxins"/>
    <property type="match status" value="1"/>
</dbReference>
<dbReference type="AlphaFoldDB" id="A0A0L6JNY0"/>
<evidence type="ECO:0000256" key="1">
    <source>
        <dbReference type="ARBA" id="ARBA00022448"/>
    </source>
</evidence>
<feature type="transmembrane region" description="Helical" evidence="7">
    <location>
        <begin position="50"/>
        <end position="67"/>
    </location>
</feature>
<feature type="transmembrane region" description="Helical" evidence="7">
    <location>
        <begin position="231"/>
        <end position="252"/>
    </location>
</feature>
<dbReference type="GO" id="GO:0046872">
    <property type="term" value="F:metal ion binding"/>
    <property type="evidence" value="ECO:0007669"/>
    <property type="project" value="UniProtKB-KW"/>
</dbReference>
<dbReference type="InterPro" id="IPR017900">
    <property type="entry name" value="4Fe4S_Fe_S_CS"/>
</dbReference>
<keyword evidence="10" id="KW-1185">Reference proteome</keyword>
<sequence length="374" mass="41775">MNKILTNQKNISPTLKFDLKKCLLTFLTAIISMVVLIWDLNIVSLGLTRSSSIISVWVFFIFIFVMMIKTGQAYKYRSIAFFCMSILFTAGFILNFIHFIKNGLSSTNGSFIRIDDIVQALIHTMNLPGKSKGLLFFVFIFLLIWGGVILAFGRGFCSWICPVGGMDDRFSCLTKNPYLKNIDKKWLNLPIAILIVIALLLFGKVIPTSHCAKDCPSKNILHAAALPINSFWGILVVLIIVFIAFCIIMPVLTGKRTMCSFICPLGRIQSLLSKIGLIRLEIDKDKCTNCKQCVNACTSFGVAESEKDGLKINGLCTKCMKCHGNCPSSAISLKIQDEKIAELYFIYPAFMFMVIFGSRMMANSIYGILSLFNV</sequence>
<dbReference type="eggNOG" id="COG0348">
    <property type="taxonomic scope" value="Bacteria"/>
</dbReference>
<dbReference type="EMBL" id="LGTC01000001">
    <property type="protein sequence ID" value="KNY27546.1"/>
    <property type="molecule type" value="Genomic_DNA"/>
</dbReference>
<dbReference type="PANTHER" id="PTHR30176">
    <property type="entry name" value="FERREDOXIN-TYPE PROTEIN NAPH"/>
    <property type="match status" value="1"/>
</dbReference>
<feature type="transmembrane region" description="Helical" evidence="7">
    <location>
        <begin position="186"/>
        <end position="206"/>
    </location>
</feature>
<evidence type="ECO:0000256" key="7">
    <source>
        <dbReference type="SAM" id="Phobius"/>
    </source>
</evidence>
<feature type="domain" description="4Fe-4S ferredoxin-type" evidence="8">
    <location>
        <begin position="278"/>
        <end position="308"/>
    </location>
</feature>
<feature type="domain" description="4Fe-4S ferredoxin-type" evidence="8">
    <location>
        <begin position="316"/>
        <end position="336"/>
    </location>
</feature>
<evidence type="ECO:0000259" key="8">
    <source>
        <dbReference type="PROSITE" id="PS51379"/>
    </source>
</evidence>
<evidence type="ECO:0000313" key="9">
    <source>
        <dbReference type="EMBL" id="KNY27546.1"/>
    </source>
</evidence>
<dbReference type="RefSeq" id="WP_036944597.1">
    <property type="nucleotide sequence ID" value="NZ_JQKC01000032.1"/>
</dbReference>
<name>A0A0L6JNY0_9FIRM</name>
<dbReference type="GO" id="GO:0051539">
    <property type="term" value="F:4 iron, 4 sulfur cluster binding"/>
    <property type="evidence" value="ECO:0007669"/>
    <property type="project" value="UniProtKB-KW"/>
</dbReference>
<evidence type="ECO:0000256" key="3">
    <source>
        <dbReference type="ARBA" id="ARBA00022723"/>
    </source>
</evidence>
<feature type="transmembrane region" description="Helical" evidence="7">
    <location>
        <begin position="134"/>
        <end position="152"/>
    </location>
</feature>
<dbReference type="Pfam" id="PF00037">
    <property type="entry name" value="Fer4"/>
    <property type="match status" value="1"/>
</dbReference>
<dbReference type="PROSITE" id="PS00198">
    <property type="entry name" value="4FE4S_FER_1"/>
    <property type="match status" value="1"/>
</dbReference>
<keyword evidence="5" id="KW-0408">Iron</keyword>
<accession>A0A0L6JNY0</accession>
<feature type="transmembrane region" description="Helical" evidence="7">
    <location>
        <begin position="79"/>
        <end position="100"/>
    </location>
</feature>
<dbReference type="STRING" id="398512.Bccel_2817"/>
<keyword evidence="2" id="KW-0004">4Fe-4S</keyword>
<organism evidence="9 10">
    <name type="scientific">Pseudobacteroides cellulosolvens ATCC 35603 = DSM 2933</name>
    <dbReference type="NCBI Taxonomy" id="398512"/>
    <lineage>
        <taxon>Bacteria</taxon>
        <taxon>Bacillati</taxon>
        <taxon>Bacillota</taxon>
        <taxon>Clostridia</taxon>
        <taxon>Eubacteriales</taxon>
        <taxon>Oscillospiraceae</taxon>
        <taxon>Pseudobacteroides</taxon>
    </lineage>
</organism>
<gene>
    <name evidence="9" type="ORF">Bccel_2817</name>
</gene>
<proteinExistence type="predicted"/>
<evidence type="ECO:0000256" key="4">
    <source>
        <dbReference type="ARBA" id="ARBA00022982"/>
    </source>
</evidence>
<keyword evidence="4" id="KW-0249">Electron transport</keyword>
<dbReference type="Proteomes" id="UP000036923">
    <property type="component" value="Unassembled WGS sequence"/>
</dbReference>
<dbReference type="Gene3D" id="3.30.70.20">
    <property type="match status" value="1"/>
</dbReference>
<dbReference type="PANTHER" id="PTHR30176:SF3">
    <property type="entry name" value="FERREDOXIN-TYPE PROTEIN NAPH"/>
    <property type="match status" value="1"/>
</dbReference>
<keyword evidence="1" id="KW-0813">Transport</keyword>
<dbReference type="InterPro" id="IPR017896">
    <property type="entry name" value="4Fe4S_Fe-S-bd"/>
</dbReference>
<dbReference type="OrthoDB" id="9806398at2"/>
<keyword evidence="7" id="KW-0472">Membrane</keyword>
<keyword evidence="7" id="KW-0812">Transmembrane</keyword>
<protein>
    <submittedName>
        <fullName evidence="9">4Fe-4S ferredoxin iron-sulfur binding domain-containing protein</fullName>
    </submittedName>
</protein>
<evidence type="ECO:0000256" key="2">
    <source>
        <dbReference type="ARBA" id="ARBA00022485"/>
    </source>
</evidence>
<keyword evidence="3" id="KW-0479">Metal-binding</keyword>
<evidence type="ECO:0000256" key="5">
    <source>
        <dbReference type="ARBA" id="ARBA00023004"/>
    </source>
</evidence>
<comment type="caution">
    <text evidence="9">The sequence shown here is derived from an EMBL/GenBank/DDBJ whole genome shotgun (WGS) entry which is preliminary data.</text>
</comment>